<dbReference type="RefSeq" id="WP_049682675.1">
    <property type="nucleotide sequence ID" value="NZ_LFZW01000001.1"/>
</dbReference>
<accession>A0A0K9GXH6</accession>
<sequence>MTIAVKPKKLKASRIRAISKFAAWCYLESYHIVAEEELDDIFDNEDETYIKELLLHGLQSKGLLVRD</sequence>
<organism evidence="1 2">
    <name type="scientific">Peribacillus loiseleuriae</name>
    <dbReference type="NCBI Taxonomy" id="1679170"/>
    <lineage>
        <taxon>Bacteria</taxon>
        <taxon>Bacillati</taxon>
        <taxon>Bacillota</taxon>
        <taxon>Bacilli</taxon>
        <taxon>Bacillales</taxon>
        <taxon>Bacillaceae</taxon>
        <taxon>Peribacillus</taxon>
    </lineage>
</organism>
<dbReference type="OrthoDB" id="9909479at2"/>
<evidence type="ECO:0000313" key="2">
    <source>
        <dbReference type="Proteomes" id="UP000037146"/>
    </source>
</evidence>
<comment type="caution">
    <text evidence="1">The sequence shown here is derived from an EMBL/GenBank/DDBJ whole genome shotgun (WGS) entry which is preliminary data.</text>
</comment>
<reference evidence="2" key="1">
    <citation type="submission" date="2015-07" db="EMBL/GenBank/DDBJ databases">
        <title>Genome sequencing project for genomic taxonomy and phylogenomics of Bacillus-like bacteria.</title>
        <authorList>
            <person name="Liu B."/>
            <person name="Wang J."/>
            <person name="Zhu Y."/>
            <person name="Liu G."/>
            <person name="Chen Q."/>
            <person name="Chen Z."/>
            <person name="Lan J."/>
            <person name="Che J."/>
            <person name="Ge C."/>
            <person name="Shi H."/>
            <person name="Pan Z."/>
            <person name="Liu X."/>
        </authorList>
    </citation>
    <scope>NUCLEOTIDE SEQUENCE [LARGE SCALE GENOMIC DNA]</scope>
    <source>
        <strain evidence="2">FJAT-27997</strain>
    </source>
</reference>
<dbReference type="Proteomes" id="UP000037146">
    <property type="component" value="Unassembled WGS sequence"/>
</dbReference>
<protein>
    <submittedName>
        <fullName evidence="1">Uncharacterized protein</fullName>
    </submittedName>
</protein>
<dbReference type="PATRIC" id="fig|1679170.3.peg.4246"/>
<proteinExistence type="predicted"/>
<evidence type="ECO:0000313" key="1">
    <source>
        <dbReference type="EMBL" id="KMY51330.1"/>
    </source>
</evidence>
<name>A0A0K9GXH6_9BACI</name>
<dbReference type="AlphaFoldDB" id="A0A0K9GXH6"/>
<dbReference type="STRING" id="1679170.AC625_18735"/>
<keyword evidence="2" id="KW-1185">Reference proteome</keyword>
<gene>
    <name evidence="1" type="ORF">AC625_18735</name>
</gene>
<dbReference type="EMBL" id="LFZW01000001">
    <property type="protein sequence ID" value="KMY51330.1"/>
    <property type="molecule type" value="Genomic_DNA"/>
</dbReference>